<accession>A2SRD1</accession>
<dbReference type="HOGENOM" id="CLU_1465107_0_0_2"/>
<reference evidence="3 4" key="1">
    <citation type="journal article" date="2009" name="Stand. Genomic Sci.">
        <title>Complete genome sequence of Methanocorpusculum labreanum type strain Z.</title>
        <authorList>
            <person name="Anderson I.J."/>
            <person name="Sieprawska-Lupa M."/>
            <person name="Goltsman E."/>
            <person name="Lapidus A."/>
            <person name="Copeland A."/>
            <person name="Glavina Del Rio T."/>
            <person name="Tice H."/>
            <person name="Dalin E."/>
            <person name="Barry K."/>
            <person name="Pitluck S."/>
            <person name="Hauser L."/>
            <person name="Land M."/>
            <person name="Lucas S."/>
            <person name="Richardson P."/>
            <person name="Whitman W.B."/>
            <person name="Kyrpides N.C."/>
        </authorList>
    </citation>
    <scope>NUCLEOTIDE SEQUENCE [LARGE SCALE GENOMIC DNA]</scope>
    <source>
        <strain evidence="4">ATCC 43576 / DSM 4855 / Z</strain>
    </source>
</reference>
<organism evidence="3 4">
    <name type="scientific">Methanocorpusculum labreanum (strain ATCC 43576 / DSM 4855 / Z)</name>
    <dbReference type="NCBI Taxonomy" id="410358"/>
    <lineage>
        <taxon>Archaea</taxon>
        <taxon>Methanobacteriati</taxon>
        <taxon>Methanobacteriota</taxon>
        <taxon>Stenosarchaea group</taxon>
        <taxon>Methanomicrobia</taxon>
        <taxon>Methanomicrobiales</taxon>
        <taxon>Methanocorpusculaceae</taxon>
        <taxon>Methanocorpusculum</taxon>
    </lineage>
</organism>
<dbReference type="EMBL" id="CP000559">
    <property type="protein sequence ID" value="ABN06887.1"/>
    <property type="molecule type" value="Genomic_DNA"/>
</dbReference>
<feature type="region of interest" description="Disordered" evidence="1">
    <location>
        <begin position="1"/>
        <end position="25"/>
    </location>
</feature>
<feature type="transmembrane region" description="Helical" evidence="2">
    <location>
        <begin position="33"/>
        <end position="57"/>
    </location>
</feature>
<protein>
    <submittedName>
        <fullName evidence="3">Uncharacterized protein</fullName>
    </submittedName>
</protein>
<name>A2SRD1_METLZ</name>
<dbReference type="Proteomes" id="UP000000365">
    <property type="component" value="Chromosome"/>
</dbReference>
<dbReference type="KEGG" id="mla:Mlab_0715"/>
<gene>
    <name evidence="3" type="ordered locus">Mlab_0715</name>
</gene>
<keyword evidence="2" id="KW-1133">Transmembrane helix</keyword>
<evidence type="ECO:0000256" key="1">
    <source>
        <dbReference type="SAM" id="MobiDB-lite"/>
    </source>
</evidence>
<keyword evidence="2" id="KW-0812">Transmembrane</keyword>
<feature type="transmembrane region" description="Helical" evidence="2">
    <location>
        <begin position="63"/>
        <end position="82"/>
    </location>
</feature>
<dbReference type="AlphaFoldDB" id="A2SRD1"/>
<evidence type="ECO:0000313" key="3">
    <source>
        <dbReference type="EMBL" id="ABN06887.1"/>
    </source>
</evidence>
<keyword evidence="2" id="KW-0472">Membrane</keyword>
<dbReference type="STRING" id="410358.Mlab_0715"/>
<proteinExistence type="predicted"/>
<evidence type="ECO:0000256" key="2">
    <source>
        <dbReference type="SAM" id="Phobius"/>
    </source>
</evidence>
<keyword evidence="4" id="KW-1185">Reference proteome</keyword>
<evidence type="ECO:0000313" key="4">
    <source>
        <dbReference type="Proteomes" id="UP000000365"/>
    </source>
</evidence>
<sequence length="184" mass="20214">MRTENMTETQNPEAQNANQAGASEQHSGTNASYGLYIALVGLIASLLIGCLMILVGMRTASDIVAVIGAFTSVTGTLTGYFFGQKIESANRENTENRISASMADLSLEKTKNTEITKKLYESENKSNLLIQHASNYENVIKIVKKKKLELDNKNKATRIENGDAENLLNEIMDLLDLPKMPEDV</sequence>